<comment type="caution">
    <text evidence="1">The sequence shown here is derived from an EMBL/GenBank/DDBJ whole genome shotgun (WGS) entry which is preliminary data.</text>
</comment>
<gene>
    <name evidence="1" type="ORF">L6452_24741</name>
</gene>
<organism evidence="1 2">
    <name type="scientific">Arctium lappa</name>
    <name type="common">Greater burdock</name>
    <name type="synonym">Lappa major</name>
    <dbReference type="NCBI Taxonomy" id="4217"/>
    <lineage>
        <taxon>Eukaryota</taxon>
        <taxon>Viridiplantae</taxon>
        <taxon>Streptophyta</taxon>
        <taxon>Embryophyta</taxon>
        <taxon>Tracheophyta</taxon>
        <taxon>Spermatophyta</taxon>
        <taxon>Magnoliopsida</taxon>
        <taxon>eudicotyledons</taxon>
        <taxon>Gunneridae</taxon>
        <taxon>Pentapetalae</taxon>
        <taxon>asterids</taxon>
        <taxon>campanulids</taxon>
        <taxon>Asterales</taxon>
        <taxon>Asteraceae</taxon>
        <taxon>Carduoideae</taxon>
        <taxon>Cardueae</taxon>
        <taxon>Arctiinae</taxon>
        <taxon>Arctium</taxon>
    </lineage>
</organism>
<evidence type="ECO:0000313" key="2">
    <source>
        <dbReference type="Proteomes" id="UP001055879"/>
    </source>
</evidence>
<dbReference type="Proteomes" id="UP001055879">
    <property type="component" value="Linkage Group LG08"/>
</dbReference>
<keyword evidence="2" id="KW-1185">Reference proteome</keyword>
<dbReference type="EMBL" id="CM042054">
    <property type="protein sequence ID" value="KAI3706778.1"/>
    <property type="molecule type" value="Genomic_DNA"/>
</dbReference>
<proteinExistence type="predicted"/>
<reference evidence="2" key="1">
    <citation type="journal article" date="2022" name="Mol. Ecol. Resour.">
        <title>The genomes of chicory, endive, great burdock and yacon provide insights into Asteraceae palaeo-polyploidization history and plant inulin production.</title>
        <authorList>
            <person name="Fan W."/>
            <person name="Wang S."/>
            <person name="Wang H."/>
            <person name="Wang A."/>
            <person name="Jiang F."/>
            <person name="Liu H."/>
            <person name="Zhao H."/>
            <person name="Xu D."/>
            <person name="Zhang Y."/>
        </authorList>
    </citation>
    <scope>NUCLEOTIDE SEQUENCE [LARGE SCALE GENOMIC DNA]</scope>
    <source>
        <strain evidence="2">cv. Niubang</strain>
    </source>
</reference>
<sequence>MKKLFCFLFLSLSFPSISFSFLGVKKKPHQIQGFLFSLASDGLVPASCFRRVLKYMISHIDLIPTSCSSGEFLPAISLLTCFSVQSPRLSLCVTDSEETKIGG</sequence>
<reference evidence="1 2" key="2">
    <citation type="journal article" date="2022" name="Mol. Ecol. Resour.">
        <title>The genomes of chicory, endive, great burdock and yacon provide insights into Asteraceae paleo-polyploidization history and plant inulin production.</title>
        <authorList>
            <person name="Fan W."/>
            <person name="Wang S."/>
            <person name="Wang H."/>
            <person name="Wang A."/>
            <person name="Jiang F."/>
            <person name="Liu H."/>
            <person name="Zhao H."/>
            <person name="Xu D."/>
            <person name="Zhang Y."/>
        </authorList>
    </citation>
    <scope>NUCLEOTIDE SEQUENCE [LARGE SCALE GENOMIC DNA]</scope>
    <source>
        <strain evidence="2">cv. Niubang</strain>
    </source>
</reference>
<evidence type="ECO:0000313" key="1">
    <source>
        <dbReference type="EMBL" id="KAI3706778.1"/>
    </source>
</evidence>
<name>A0ACB9AAF5_ARCLA</name>
<accession>A0ACB9AAF5</accession>
<protein>
    <submittedName>
        <fullName evidence="1">Uncharacterized protein</fullName>
    </submittedName>
</protein>